<dbReference type="AlphaFoldDB" id="A0A1I6XUN8"/>
<evidence type="ECO:0000256" key="2">
    <source>
        <dbReference type="RuleBase" id="RU003457"/>
    </source>
</evidence>
<evidence type="ECO:0000259" key="4">
    <source>
        <dbReference type="Pfam" id="PF05726"/>
    </source>
</evidence>
<dbReference type="InterPro" id="IPR003829">
    <property type="entry name" value="Pirin_N_dom"/>
</dbReference>
<feature type="domain" description="Pirin N-terminal" evidence="3">
    <location>
        <begin position="66"/>
        <end position="158"/>
    </location>
</feature>
<dbReference type="PANTHER" id="PTHR13903">
    <property type="entry name" value="PIRIN-RELATED"/>
    <property type="match status" value="1"/>
</dbReference>
<feature type="domain" description="Pirin C-terminal" evidence="4">
    <location>
        <begin position="225"/>
        <end position="327"/>
    </location>
</feature>
<gene>
    <name evidence="5" type="ORF">SAMN05216474_0438</name>
</gene>
<evidence type="ECO:0000259" key="3">
    <source>
        <dbReference type="Pfam" id="PF02678"/>
    </source>
</evidence>
<dbReference type="SUPFAM" id="SSF51182">
    <property type="entry name" value="RmlC-like cupins"/>
    <property type="match status" value="1"/>
</dbReference>
<dbReference type="STRING" id="477690.SAMN05216474_0438"/>
<dbReference type="CDD" id="cd02909">
    <property type="entry name" value="cupin_pirin_N"/>
    <property type="match status" value="1"/>
</dbReference>
<organism evidence="5 6">
    <name type="scientific">Lishizhenia tianjinensis</name>
    <dbReference type="NCBI Taxonomy" id="477690"/>
    <lineage>
        <taxon>Bacteria</taxon>
        <taxon>Pseudomonadati</taxon>
        <taxon>Bacteroidota</taxon>
        <taxon>Flavobacteriia</taxon>
        <taxon>Flavobacteriales</taxon>
        <taxon>Crocinitomicaceae</taxon>
        <taxon>Lishizhenia</taxon>
    </lineage>
</organism>
<sequence length="356" mass="39629">MDGRIPIQKSIQLITEYMNTTSILRTEPLSSPFRTEDPFMFCAYHKDHYPKGNENLGINPDQLKGHSMGSDFDPRLDFRMYHGSDVPGFPYHPHSGFETVTIAVEGAVDHSDSLGGAGRFMNGDVQWLTAGNGVQHSEMFPLLHTDKDNPFELFQIWLNLPSKSKKVDAHYKMLWSEDIPVVESKDDNGKLTKVNVIAGTLNGTKALDPNPNSWAADPANEVVILTLKLDAGATFTLPAAQTAVNRNVYFHEGDALSIDGQNIKNNTRIVLNPSTPTTIVNGDKETSLLLLQGKPIGEPVVQYGPFVANTQAELHETMSLYQRTEFGGWPWPMREQVWDKDKGRFAKFADGTEVVR</sequence>
<reference evidence="5 6" key="1">
    <citation type="submission" date="2016-10" db="EMBL/GenBank/DDBJ databases">
        <authorList>
            <person name="de Groot N.N."/>
        </authorList>
    </citation>
    <scope>NUCLEOTIDE SEQUENCE [LARGE SCALE GENOMIC DNA]</scope>
    <source>
        <strain evidence="5 6">CGMCC 1.7005</strain>
    </source>
</reference>
<accession>A0A1I6XUN8</accession>
<evidence type="ECO:0008006" key="7">
    <source>
        <dbReference type="Google" id="ProtNLM"/>
    </source>
</evidence>
<evidence type="ECO:0000313" key="6">
    <source>
        <dbReference type="Proteomes" id="UP000236454"/>
    </source>
</evidence>
<dbReference type="Pfam" id="PF05726">
    <property type="entry name" value="Pirin_C"/>
    <property type="match status" value="1"/>
</dbReference>
<proteinExistence type="inferred from homology"/>
<protein>
    <recommendedName>
        <fullName evidence="7">Pirin</fullName>
    </recommendedName>
</protein>
<name>A0A1I6XUN8_9FLAO</name>
<dbReference type="InterPro" id="IPR012093">
    <property type="entry name" value="Pirin"/>
</dbReference>
<evidence type="ECO:0000313" key="5">
    <source>
        <dbReference type="EMBL" id="SFT41581.1"/>
    </source>
</evidence>
<dbReference type="Pfam" id="PF02678">
    <property type="entry name" value="Pirin"/>
    <property type="match status" value="1"/>
</dbReference>
<keyword evidence="6" id="KW-1185">Reference proteome</keyword>
<dbReference type="InterPro" id="IPR011051">
    <property type="entry name" value="RmlC_Cupin_sf"/>
</dbReference>
<dbReference type="PANTHER" id="PTHR13903:SF8">
    <property type="entry name" value="PIRIN"/>
    <property type="match status" value="1"/>
</dbReference>
<dbReference type="Proteomes" id="UP000236454">
    <property type="component" value="Unassembled WGS sequence"/>
</dbReference>
<dbReference type="Gene3D" id="2.60.120.10">
    <property type="entry name" value="Jelly Rolls"/>
    <property type="match status" value="2"/>
</dbReference>
<dbReference type="InterPro" id="IPR008778">
    <property type="entry name" value="Pirin_C_dom"/>
</dbReference>
<evidence type="ECO:0000256" key="1">
    <source>
        <dbReference type="ARBA" id="ARBA00008416"/>
    </source>
</evidence>
<dbReference type="InterPro" id="IPR014710">
    <property type="entry name" value="RmlC-like_jellyroll"/>
</dbReference>
<comment type="similarity">
    <text evidence="1 2">Belongs to the pirin family.</text>
</comment>
<dbReference type="RefSeq" id="WP_244526179.1">
    <property type="nucleotide sequence ID" value="NZ_FPAS01000001.1"/>
</dbReference>
<dbReference type="EMBL" id="FPAS01000001">
    <property type="protein sequence ID" value="SFT41581.1"/>
    <property type="molecule type" value="Genomic_DNA"/>
</dbReference>